<dbReference type="GO" id="GO:0005739">
    <property type="term" value="C:mitochondrion"/>
    <property type="evidence" value="ECO:0007669"/>
    <property type="project" value="TreeGrafter"/>
</dbReference>
<name>A0A914HID6_GLORO</name>
<organism evidence="13 14">
    <name type="scientific">Globodera rostochiensis</name>
    <name type="common">Golden nematode worm</name>
    <name type="synonym">Heterodera rostochiensis</name>
    <dbReference type="NCBI Taxonomy" id="31243"/>
    <lineage>
        <taxon>Eukaryota</taxon>
        <taxon>Metazoa</taxon>
        <taxon>Ecdysozoa</taxon>
        <taxon>Nematoda</taxon>
        <taxon>Chromadorea</taxon>
        <taxon>Rhabditida</taxon>
        <taxon>Tylenchina</taxon>
        <taxon>Tylenchomorpha</taxon>
        <taxon>Tylenchoidea</taxon>
        <taxon>Heteroderidae</taxon>
        <taxon>Heteroderinae</taxon>
        <taxon>Globodera</taxon>
    </lineage>
</organism>
<dbReference type="InterPro" id="IPR006195">
    <property type="entry name" value="aa-tRNA-synth_II"/>
</dbReference>
<proteinExistence type="predicted"/>
<evidence type="ECO:0000256" key="4">
    <source>
        <dbReference type="ARBA" id="ARBA00022741"/>
    </source>
</evidence>
<feature type="domain" description="Aminoacyl-transfer RNA synthetases class-II family profile" evidence="12">
    <location>
        <begin position="453"/>
        <end position="745"/>
    </location>
</feature>
<dbReference type="PROSITE" id="PS50862">
    <property type="entry name" value="AA_TRNA_LIGASE_II"/>
    <property type="match status" value="1"/>
</dbReference>
<dbReference type="WBParaSite" id="Gr19_v10_g17644.t2">
    <property type="protein sequence ID" value="Gr19_v10_g17644.t2"/>
    <property type="gene ID" value="Gr19_v10_g17644"/>
</dbReference>
<keyword evidence="3 11" id="KW-0812">Transmembrane</keyword>
<evidence type="ECO:0000256" key="1">
    <source>
        <dbReference type="ARBA" id="ARBA00004141"/>
    </source>
</evidence>
<keyword evidence="9" id="KW-0030">Aminoacyl-tRNA synthetase</keyword>
<dbReference type="SUPFAM" id="SSF55681">
    <property type="entry name" value="Class II aaRS and biotin synthetases"/>
    <property type="match status" value="1"/>
</dbReference>
<dbReference type="GO" id="GO:0006422">
    <property type="term" value="P:aspartyl-tRNA aminoacylation"/>
    <property type="evidence" value="ECO:0007669"/>
    <property type="project" value="TreeGrafter"/>
</dbReference>
<keyword evidence="7 11" id="KW-1133">Transmembrane helix</keyword>
<dbReference type="Proteomes" id="UP000887572">
    <property type="component" value="Unplaced"/>
</dbReference>
<dbReference type="InterPro" id="IPR047089">
    <property type="entry name" value="Asp-tRNA-ligase_1_N"/>
</dbReference>
<reference evidence="14" key="1">
    <citation type="submission" date="2022-11" db="UniProtKB">
        <authorList>
            <consortium name="WormBaseParasite"/>
        </authorList>
    </citation>
    <scope>IDENTIFICATION</scope>
</reference>
<keyword evidence="5" id="KW-0067">ATP-binding</keyword>
<evidence type="ECO:0000256" key="6">
    <source>
        <dbReference type="ARBA" id="ARBA00022917"/>
    </source>
</evidence>
<keyword evidence="4" id="KW-0547">Nucleotide-binding</keyword>
<evidence type="ECO:0000256" key="9">
    <source>
        <dbReference type="ARBA" id="ARBA00023146"/>
    </source>
</evidence>
<dbReference type="PRINTS" id="PR01042">
    <property type="entry name" value="TRNASYNTHASP"/>
</dbReference>
<comment type="subcellular location">
    <subcellularLocation>
        <location evidence="1">Membrane</location>
        <topology evidence="1">Multi-pass membrane protein</topology>
    </subcellularLocation>
</comment>
<keyword evidence="6" id="KW-0648">Protein biosynthesis</keyword>
<dbReference type="AlphaFoldDB" id="A0A914HID6"/>
<evidence type="ECO:0000259" key="12">
    <source>
        <dbReference type="PROSITE" id="PS50862"/>
    </source>
</evidence>
<dbReference type="InterPro" id="IPR002312">
    <property type="entry name" value="Asp/Asn-tRNA-synth_IIb"/>
</dbReference>
<evidence type="ECO:0000256" key="8">
    <source>
        <dbReference type="ARBA" id="ARBA00023136"/>
    </source>
</evidence>
<dbReference type="Gene3D" id="2.40.50.140">
    <property type="entry name" value="Nucleic acid-binding proteins"/>
    <property type="match status" value="1"/>
</dbReference>
<feature type="compositionally biased region" description="Polar residues" evidence="10">
    <location>
        <begin position="238"/>
        <end position="256"/>
    </location>
</feature>
<dbReference type="Pfam" id="PF15795">
    <property type="entry name" value="Spec3"/>
    <property type="match status" value="1"/>
</dbReference>
<evidence type="ECO:0000313" key="14">
    <source>
        <dbReference type="WBParaSite" id="Gr19_v10_g17644.t2"/>
    </source>
</evidence>
<dbReference type="InterPro" id="IPR047090">
    <property type="entry name" value="AspRS_core"/>
</dbReference>
<dbReference type="InterPro" id="IPR026673">
    <property type="entry name" value="SPEC3/Stum"/>
</dbReference>
<feature type="compositionally biased region" description="Basic and acidic residues" evidence="10">
    <location>
        <begin position="222"/>
        <end position="232"/>
    </location>
</feature>
<dbReference type="PANTHER" id="PTHR22594:SF5">
    <property type="entry name" value="ASPARTATE--TRNA LIGASE, MITOCHONDRIAL"/>
    <property type="match status" value="1"/>
</dbReference>
<dbReference type="GO" id="GO:0005524">
    <property type="term" value="F:ATP binding"/>
    <property type="evidence" value="ECO:0007669"/>
    <property type="project" value="UniProtKB-KW"/>
</dbReference>
<dbReference type="Pfam" id="PF00152">
    <property type="entry name" value="tRNA-synt_2"/>
    <property type="match status" value="1"/>
</dbReference>
<feature type="region of interest" description="Disordered" evidence="10">
    <location>
        <begin position="217"/>
        <end position="256"/>
    </location>
</feature>
<dbReference type="GO" id="GO:0004815">
    <property type="term" value="F:aspartate-tRNA ligase activity"/>
    <property type="evidence" value="ECO:0007669"/>
    <property type="project" value="TreeGrafter"/>
</dbReference>
<keyword evidence="2" id="KW-0436">Ligase</keyword>
<keyword evidence="13" id="KW-1185">Reference proteome</keyword>
<accession>A0A914HID6</accession>
<sequence>MATNIIAGVSSVIGERQKGWKVVQKSLPRIVDYGRNEGILQIREYQRGNAVSNIPGIVIAAQEGLEAHQQAKENKGGDKVNLPTNDITLMHEAIPFLPFPIALVCLFLNVVLPGSGTILSGAAALCMGQPRVNIKEGRKLVTLLVNLLVGVSQFFTITFLFVGWFWSIAWGGLIIIHAMQYREALQQRRQEAVATAAIEALTKDSILHRRDVKTLVRQHKDKGKEDKERAKGAGENAPNANGMTGTQLSKDGGTATSMDATLQRDKPMSGVFGKSILFRTSFTFTYSILKTMLLSFWGFLRPGWKTHFALVGTVSCRAFNSFSLRTHNCGELRLHDVGSRVKLYGWLAYKRMNKFVVLRDSFGSVQAVLPRTFTSLIKSTNVESALCLEGVVADRGKERNAEMATGDIEIIVDRFEVLGPCDPVLPVQGSSNEHTRLSHRYFDLRSERMQRALRLRAKVISRLRRFLEDRCGFVDVQTPTLAHTTPGGAAEFPVPANKSGECFSLPQSPQIYKQLLMCGSVDRYYQVAICYRDEAAKSDRQPEFTQLDMELSFTSQEMILSLIEQLIVASWPDEIVPKPTVPFPRVSYREAMERFGTDKPDIGDKGMAHRFDFAWVLNFPLFTRNETTNCWESSHHPFTAPIPEHLEQLRQGKDLGQIEAQHYDLVLNGVEIGGGSIRIHNAELQRFVMEHILNLRTDELEHFLTALRYGAPPHGGFALGLDRFVALLNSGGETKCTIRDVMAFPKTSSGRCPMTNSPTPPSKELLKRYGLNVDAEQQRE</sequence>
<dbReference type="InterPro" id="IPR045864">
    <property type="entry name" value="aa-tRNA-synth_II/BPL/LPL"/>
</dbReference>
<dbReference type="Gene3D" id="3.30.930.10">
    <property type="entry name" value="Bira Bifunctional Protein, Domain 2"/>
    <property type="match status" value="1"/>
</dbReference>
<evidence type="ECO:0000256" key="10">
    <source>
        <dbReference type="SAM" id="MobiDB-lite"/>
    </source>
</evidence>
<dbReference type="InterPro" id="IPR004364">
    <property type="entry name" value="Aa-tRNA-synt_II"/>
</dbReference>
<protein>
    <submittedName>
        <fullName evidence="14">Aminoacyl-transfer RNA synthetases class-II family profile domain-containing protein</fullName>
    </submittedName>
</protein>
<evidence type="ECO:0000256" key="5">
    <source>
        <dbReference type="ARBA" id="ARBA00022840"/>
    </source>
</evidence>
<keyword evidence="8 11" id="KW-0472">Membrane</keyword>
<feature type="transmembrane region" description="Helical" evidence="11">
    <location>
        <begin position="140"/>
        <end position="157"/>
    </location>
</feature>
<dbReference type="SUPFAM" id="SSF50249">
    <property type="entry name" value="Nucleic acid-binding proteins"/>
    <property type="match status" value="1"/>
</dbReference>
<dbReference type="CDD" id="cd04317">
    <property type="entry name" value="EcAspRS_like_N"/>
    <property type="match status" value="1"/>
</dbReference>
<dbReference type="GO" id="GO:0016020">
    <property type="term" value="C:membrane"/>
    <property type="evidence" value="ECO:0007669"/>
    <property type="project" value="UniProtKB-SubCell"/>
</dbReference>
<dbReference type="PANTHER" id="PTHR22594">
    <property type="entry name" value="ASPARTYL/LYSYL-TRNA SYNTHETASE"/>
    <property type="match status" value="1"/>
</dbReference>
<evidence type="ECO:0000256" key="2">
    <source>
        <dbReference type="ARBA" id="ARBA00022598"/>
    </source>
</evidence>
<feature type="transmembrane region" description="Helical" evidence="11">
    <location>
        <begin position="99"/>
        <end position="128"/>
    </location>
</feature>
<dbReference type="InterPro" id="IPR012340">
    <property type="entry name" value="NA-bd_OB-fold"/>
</dbReference>
<dbReference type="CDD" id="cd00777">
    <property type="entry name" value="AspRS_core"/>
    <property type="match status" value="1"/>
</dbReference>
<evidence type="ECO:0000256" key="11">
    <source>
        <dbReference type="SAM" id="Phobius"/>
    </source>
</evidence>
<evidence type="ECO:0000313" key="13">
    <source>
        <dbReference type="Proteomes" id="UP000887572"/>
    </source>
</evidence>
<evidence type="ECO:0000256" key="3">
    <source>
        <dbReference type="ARBA" id="ARBA00022692"/>
    </source>
</evidence>
<evidence type="ECO:0000256" key="7">
    <source>
        <dbReference type="ARBA" id="ARBA00022989"/>
    </source>
</evidence>